<evidence type="ECO:0000313" key="2">
    <source>
        <dbReference type="EMBL" id="MBC2864427.1"/>
    </source>
</evidence>
<dbReference type="Proteomes" id="UP000517694">
    <property type="component" value="Unassembled WGS sequence"/>
</dbReference>
<evidence type="ECO:0000313" key="3">
    <source>
        <dbReference type="Proteomes" id="UP000517694"/>
    </source>
</evidence>
<dbReference type="RefSeq" id="WP_159672153.1">
    <property type="nucleotide sequence ID" value="NZ_JACMHY010000002.1"/>
</dbReference>
<gene>
    <name evidence="2" type="ORF">H1R13_05265</name>
</gene>
<keyword evidence="3" id="KW-1185">Reference proteome</keyword>
<sequence>MGLVLALHGAIAGRTMTYRLGLVILLVGLAGVVETRIRINTHRLIAHQVDIARITAQERQSFAEMGWKACLLSMKSERPNAAGADIVELPARRTSEMRRDGSA</sequence>
<dbReference type="AlphaFoldDB" id="A0A7X1LPF1"/>
<dbReference type="EMBL" id="JACMHY010000002">
    <property type="protein sequence ID" value="MBC2864427.1"/>
    <property type="molecule type" value="Genomic_DNA"/>
</dbReference>
<comment type="caution">
    <text evidence="2">The sequence shown here is derived from an EMBL/GenBank/DDBJ whole genome shotgun (WGS) entry which is preliminary data.</text>
</comment>
<name>A0A7X1LPF1_9ACTN</name>
<proteinExistence type="predicted"/>
<keyword evidence="1" id="KW-1133">Transmembrane helix</keyword>
<keyword evidence="1" id="KW-0812">Transmembrane</keyword>
<organism evidence="2 3">
    <name type="scientific">Streptomyces mexicanus</name>
    <dbReference type="NCBI Taxonomy" id="178566"/>
    <lineage>
        <taxon>Bacteria</taxon>
        <taxon>Bacillati</taxon>
        <taxon>Actinomycetota</taxon>
        <taxon>Actinomycetes</taxon>
        <taxon>Kitasatosporales</taxon>
        <taxon>Streptomycetaceae</taxon>
        <taxon>Streptomyces</taxon>
    </lineage>
</organism>
<evidence type="ECO:0000256" key="1">
    <source>
        <dbReference type="SAM" id="Phobius"/>
    </source>
</evidence>
<protein>
    <submittedName>
        <fullName evidence="2">Uncharacterized protein</fullName>
    </submittedName>
</protein>
<feature type="transmembrane region" description="Helical" evidence="1">
    <location>
        <begin position="16"/>
        <end position="33"/>
    </location>
</feature>
<keyword evidence="1" id="KW-0472">Membrane</keyword>
<accession>A0A7X1LPF1</accession>
<reference evidence="2 3" key="1">
    <citation type="submission" date="2020-08" db="EMBL/GenBank/DDBJ databases">
        <title>Whole-Genome Sequence of French Clinical Streptomyces mexicanus Strain Q0842.</title>
        <authorList>
            <person name="Boxberger M."/>
            <person name="La Scola B."/>
        </authorList>
    </citation>
    <scope>NUCLEOTIDE SEQUENCE [LARGE SCALE GENOMIC DNA]</scope>
    <source>
        <strain evidence="2 3">Marseille-Q0842</strain>
    </source>
</reference>